<dbReference type="EMBL" id="MU970235">
    <property type="protein sequence ID" value="KAK9319061.1"/>
    <property type="molecule type" value="Genomic_DNA"/>
</dbReference>
<name>A0ACC3TDV7_9ASCO</name>
<dbReference type="Proteomes" id="UP001489719">
    <property type="component" value="Unassembled WGS sequence"/>
</dbReference>
<keyword evidence="2" id="KW-1185">Reference proteome</keyword>
<gene>
    <name evidence="1" type="ORF">V1517DRAFT_311055</name>
</gene>
<sequence length="305" mass="33829">MHAWPGALIADAVFSSSSEQTTWNELEERRRTWWAIFILDRVISLGSRRRFSCPEPAETDVLPASDAAWHSGDVSAALACAVSTPFSILQSPFARLCQSAICISRAMECRHSSQQVPTEQSTAVVTALTEDLCAFSAMLQENIQLSPDEGEYLHLLAPRCLVWSALFLLLDNYCCPEKLGNEPGYPLSGSAKTPEEQFLQVNATLVVRSISEEAHSTSLKIVKTPEDCLQAQGHLVRISPFALDALYCSMATFHWELQESGDETVKVCLENIKKCLRRLGERWPLALEYLTLEGVYASATTTRVL</sequence>
<reference evidence="2" key="1">
    <citation type="journal article" date="2024" name="Front. Bioeng. Biotechnol.">
        <title>Genome-scale model development and genomic sequencing of the oleaginous clade Lipomyces.</title>
        <authorList>
            <person name="Czajka J.J."/>
            <person name="Han Y."/>
            <person name="Kim J."/>
            <person name="Mondo S.J."/>
            <person name="Hofstad B.A."/>
            <person name="Robles A."/>
            <person name="Haridas S."/>
            <person name="Riley R."/>
            <person name="LaButti K."/>
            <person name="Pangilinan J."/>
            <person name="Andreopoulos W."/>
            <person name="Lipzen A."/>
            <person name="Yan J."/>
            <person name="Wang M."/>
            <person name="Ng V."/>
            <person name="Grigoriev I.V."/>
            <person name="Spatafora J.W."/>
            <person name="Magnuson J.K."/>
            <person name="Baker S.E."/>
            <person name="Pomraning K.R."/>
        </authorList>
    </citation>
    <scope>NUCLEOTIDE SEQUENCE [LARGE SCALE GENOMIC DNA]</scope>
    <source>
        <strain evidence="2">CBS 10300</strain>
    </source>
</reference>
<proteinExistence type="predicted"/>
<evidence type="ECO:0000313" key="1">
    <source>
        <dbReference type="EMBL" id="KAK9319061.1"/>
    </source>
</evidence>
<evidence type="ECO:0000313" key="2">
    <source>
        <dbReference type="Proteomes" id="UP001489719"/>
    </source>
</evidence>
<comment type="caution">
    <text evidence="1">The sequence shown here is derived from an EMBL/GenBank/DDBJ whole genome shotgun (WGS) entry which is preliminary data.</text>
</comment>
<organism evidence="1 2">
    <name type="scientific">Lipomyces orientalis</name>
    <dbReference type="NCBI Taxonomy" id="1233043"/>
    <lineage>
        <taxon>Eukaryota</taxon>
        <taxon>Fungi</taxon>
        <taxon>Dikarya</taxon>
        <taxon>Ascomycota</taxon>
        <taxon>Saccharomycotina</taxon>
        <taxon>Lipomycetes</taxon>
        <taxon>Lipomycetales</taxon>
        <taxon>Lipomycetaceae</taxon>
        <taxon>Lipomyces</taxon>
    </lineage>
</organism>
<accession>A0ACC3TDV7</accession>
<protein>
    <submittedName>
        <fullName evidence="1">Uncharacterized protein</fullName>
    </submittedName>
</protein>